<protein>
    <submittedName>
        <fullName evidence="1">Uncharacterized protein</fullName>
    </submittedName>
</protein>
<proteinExistence type="predicted"/>
<dbReference type="GeneID" id="93573584"/>
<organism evidence="1 2">
    <name type="scientific">Aspergillus brasiliensis (strain CBS 101740 / IMI 381727 / IBT 21946)</name>
    <dbReference type="NCBI Taxonomy" id="767769"/>
    <lineage>
        <taxon>Eukaryota</taxon>
        <taxon>Fungi</taxon>
        <taxon>Dikarya</taxon>
        <taxon>Ascomycota</taxon>
        <taxon>Pezizomycotina</taxon>
        <taxon>Eurotiomycetes</taxon>
        <taxon>Eurotiomycetidae</taxon>
        <taxon>Eurotiales</taxon>
        <taxon>Aspergillaceae</taxon>
        <taxon>Aspergillus</taxon>
        <taxon>Aspergillus subgen. Circumdati</taxon>
    </lineage>
</organism>
<reference evidence="2" key="1">
    <citation type="journal article" date="2017" name="Genome Biol.">
        <title>Comparative genomics reveals high biological diversity and specific adaptations in the industrially and medically important fungal genus Aspergillus.</title>
        <authorList>
            <person name="de Vries R.P."/>
            <person name="Riley R."/>
            <person name="Wiebenga A."/>
            <person name="Aguilar-Osorio G."/>
            <person name="Amillis S."/>
            <person name="Uchima C.A."/>
            <person name="Anderluh G."/>
            <person name="Asadollahi M."/>
            <person name="Askin M."/>
            <person name="Barry K."/>
            <person name="Battaglia E."/>
            <person name="Bayram O."/>
            <person name="Benocci T."/>
            <person name="Braus-Stromeyer S.A."/>
            <person name="Caldana C."/>
            <person name="Canovas D."/>
            <person name="Cerqueira G.C."/>
            <person name="Chen F."/>
            <person name="Chen W."/>
            <person name="Choi C."/>
            <person name="Clum A."/>
            <person name="Dos Santos R.A."/>
            <person name="Damasio A.R."/>
            <person name="Diallinas G."/>
            <person name="Emri T."/>
            <person name="Fekete E."/>
            <person name="Flipphi M."/>
            <person name="Freyberg S."/>
            <person name="Gallo A."/>
            <person name="Gournas C."/>
            <person name="Habgood R."/>
            <person name="Hainaut M."/>
            <person name="Harispe M.L."/>
            <person name="Henrissat B."/>
            <person name="Hilden K.S."/>
            <person name="Hope R."/>
            <person name="Hossain A."/>
            <person name="Karabika E."/>
            <person name="Karaffa L."/>
            <person name="Karanyi Z."/>
            <person name="Krasevec N."/>
            <person name="Kuo A."/>
            <person name="Kusch H."/>
            <person name="LaButti K."/>
            <person name="Lagendijk E.L."/>
            <person name="Lapidus A."/>
            <person name="Levasseur A."/>
            <person name="Lindquist E."/>
            <person name="Lipzen A."/>
            <person name="Logrieco A.F."/>
            <person name="MacCabe A."/>
            <person name="Maekelae M.R."/>
            <person name="Malavazi I."/>
            <person name="Melin P."/>
            <person name="Meyer V."/>
            <person name="Mielnichuk N."/>
            <person name="Miskei M."/>
            <person name="Molnar A.P."/>
            <person name="Mule G."/>
            <person name="Ngan C.Y."/>
            <person name="Orejas M."/>
            <person name="Orosz E."/>
            <person name="Ouedraogo J.P."/>
            <person name="Overkamp K.M."/>
            <person name="Park H.-S."/>
            <person name="Perrone G."/>
            <person name="Piumi F."/>
            <person name="Punt P.J."/>
            <person name="Ram A.F."/>
            <person name="Ramon A."/>
            <person name="Rauscher S."/>
            <person name="Record E."/>
            <person name="Riano-Pachon D.M."/>
            <person name="Robert V."/>
            <person name="Roehrig J."/>
            <person name="Ruller R."/>
            <person name="Salamov A."/>
            <person name="Salih N.S."/>
            <person name="Samson R.A."/>
            <person name="Sandor E."/>
            <person name="Sanguinetti M."/>
            <person name="Schuetze T."/>
            <person name="Sepcic K."/>
            <person name="Shelest E."/>
            <person name="Sherlock G."/>
            <person name="Sophianopoulou V."/>
            <person name="Squina F.M."/>
            <person name="Sun H."/>
            <person name="Susca A."/>
            <person name="Todd R.B."/>
            <person name="Tsang A."/>
            <person name="Unkles S.E."/>
            <person name="van de Wiele N."/>
            <person name="van Rossen-Uffink D."/>
            <person name="Oliveira J.V."/>
            <person name="Vesth T.C."/>
            <person name="Visser J."/>
            <person name="Yu J.-H."/>
            <person name="Zhou M."/>
            <person name="Andersen M.R."/>
            <person name="Archer D.B."/>
            <person name="Baker S.E."/>
            <person name="Benoit I."/>
            <person name="Brakhage A.A."/>
            <person name="Braus G.H."/>
            <person name="Fischer R."/>
            <person name="Frisvad J.C."/>
            <person name="Goldman G.H."/>
            <person name="Houbraken J."/>
            <person name="Oakley B."/>
            <person name="Pocsi I."/>
            <person name="Scazzocchio C."/>
            <person name="Seiboth B."/>
            <person name="vanKuyk P.A."/>
            <person name="Wortman J."/>
            <person name="Dyer P.S."/>
            <person name="Grigoriev I.V."/>
        </authorList>
    </citation>
    <scope>NUCLEOTIDE SEQUENCE [LARGE SCALE GENOMIC DNA]</scope>
    <source>
        <strain evidence="2">CBS 101740 / IMI 381727 / IBT 21946</strain>
    </source>
</reference>
<dbReference type="AlphaFoldDB" id="A0A1L9UGB9"/>
<evidence type="ECO:0000313" key="2">
    <source>
        <dbReference type="Proteomes" id="UP000184499"/>
    </source>
</evidence>
<dbReference type="EMBL" id="KV878686">
    <property type="protein sequence ID" value="OJJ70725.1"/>
    <property type="molecule type" value="Genomic_DNA"/>
</dbReference>
<evidence type="ECO:0000313" key="1">
    <source>
        <dbReference type="EMBL" id="OJJ70725.1"/>
    </source>
</evidence>
<dbReference type="RefSeq" id="XP_067477973.1">
    <property type="nucleotide sequence ID" value="XM_067621096.1"/>
</dbReference>
<keyword evidence="2" id="KW-1185">Reference proteome</keyword>
<name>A0A1L9UGB9_ASPBC</name>
<accession>A0A1L9UGB9</accession>
<gene>
    <name evidence="1" type="ORF">ASPBRDRAFT_197413</name>
</gene>
<dbReference type="Proteomes" id="UP000184499">
    <property type="component" value="Unassembled WGS sequence"/>
</dbReference>
<sequence>MSQGDGGLREPAVIDSWVADLATEISLTVSKAGQSGRISNNFDDSDQSRRLAAAVRAFSTNLYQEVSQANLTEP</sequence>
<dbReference type="VEuPathDB" id="FungiDB:ASPBRDRAFT_197413"/>